<dbReference type="OrthoDB" id="120976at2759"/>
<proteinExistence type="predicted"/>
<name>A0A9J7HVR4_BRAFL</name>
<dbReference type="PANTHER" id="PTHR46312:SF2">
    <property type="entry name" value="NUCLEOTIDE-BINDING OLIGOMERIZATION DOMAIN-CONTAINING PROTEIN 2-LIKE"/>
    <property type="match status" value="1"/>
</dbReference>
<dbReference type="SUPFAM" id="SSF47986">
    <property type="entry name" value="DEATH domain"/>
    <property type="match status" value="3"/>
</dbReference>
<dbReference type="Gene3D" id="1.10.533.10">
    <property type="entry name" value="Death Domain, Fas"/>
    <property type="match status" value="3"/>
</dbReference>
<dbReference type="InterPro" id="IPR000488">
    <property type="entry name" value="Death_dom"/>
</dbReference>
<dbReference type="SUPFAM" id="SSF52047">
    <property type="entry name" value="RNI-like"/>
    <property type="match status" value="1"/>
</dbReference>
<dbReference type="Pfam" id="PF05729">
    <property type="entry name" value="NACHT"/>
    <property type="match status" value="1"/>
</dbReference>
<gene>
    <name evidence="7" type="primary">LOC118408381</name>
</gene>
<dbReference type="PANTHER" id="PTHR46312">
    <property type="entry name" value="NACHT DOMAIN-CONTAINING PROTEIN"/>
    <property type="match status" value="1"/>
</dbReference>
<evidence type="ECO:0000259" key="5">
    <source>
        <dbReference type="PROSITE" id="PS50837"/>
    </source>
</evidence>
<evidence type="ECO:0000256" key="3">
    <source>
        <dbReference type="SAM" id="MobiDB-lite"/>
    </source>
</evidence>
<dbReference type="InterPro" id="IPR027417">
    <property type="entry name" value="P-loop_NTPase"/>
</dbReference>
<dbReference type="GO" id="GO:0005524">
    <property type="term" value="F:ATP binding"/>
    <property type="evidence" value="ECO:0007669"/>
    <property type="project" value="UniProtKB-KW"/>
</dbReference>
<dbReference type="PROSITE" id="PS50017">
    <property type="entry name" value="DEATH_DOMAIN"/>
    <property type="match status" value="3"/>
</dbReference>
<dbReference type="SMART" id="SM00368">
    <property type="entry name" value="LRR_RI"/>
    <property type="match status" value="5"/>
</dbReference>
<feature type="domain" description="NACHT" evidence="5">
    <location>
        <begin position="525"/>
        <end position="648"/>
    </location>
</feature>
<keyword evidence="2" id="KW-0067">ATP-binding</keyword>
<feature type="domain" description="Death" evidence="4">
    <location>
        <begin position="331"/>
        <end position="400"/>
    </location>
</feature>
<dbReference type="RefSeq" id="XP_035665039.1">
    <property type="nucleotide sequence ID" value="XM_035809146.1"/>
</dbReference>
<dbReference type="CDD" id="cd01670">
    <property type="entry name" value="Death"/>
    <property type="match status" value="3"/>
</dbReference>
<evidence type="ECO:0000313" key="6">
    <source>
        <dbReference type="Proteomes" id="UP000001554"/>
    </source>
</evidence>
<dbReference type="PRINTS" id="PR00364">
    <property type="entry name" value="DISEASERSIST"/>
</dbReference>
<dbReference type="GeneID" id="118408381"/>
<dbReference type="InterPro" id="IPR011029">
    <property type="entry name" value="DEATH-like_dom_sf"/>
</dbReference>
<evidence type="ECO:0000256" key="1">
    <source>
        <dbReference type="ARBA" id="ARBA00022741"/>
    </source>
</evidence>
<dbReference type="OMA" id="KERYECT"/>
<evidence type="ECO:0000259" key="4">
    <source>
        <dbReference type="PROSITE" id="PS50017"/>
    </source>
</evidence>
<feature type="compositionally biased region" description="Polar residues" evidence="3">
    <location>
        <begin position="1"/>
        <end position="10"/>
    </location>
</feature>
<dbReference type="SUPFAM" id="SSF52540">
    <property type="entry name" value="P-loop containing nucleoside triphosphate hydrolases"/>
    <property type="match status" value="1"/>
</dbReference>
<dbReference type="Proteomes" id="UP000001554">
    <property type="component" value="Unplaced"/>
</dbReference>
<evidence type="ECO:0000256" key="2">
    <source>
        <dbReference type="ARBA" id="ARBA00022840"/>
    </source>
</evidence>
<feature type="domain" description="Death" evidence="4">
    <location>
        <begin position="91"/>
        <end position="158"/>
    </location>
</feature>
<dbReference type="FunFam" id="1.10.533.10:FF:000087">
    <property type="entry name" value="Uncharacterized protein"/>
    <property type="match status" value="1"/>
</dbReference>
<reference evidence="7" key="1">
    <citation type="submission" date="2025-08" db="UniProtKB">
        <authorList>
            <consortium name="RefSeq"/>
        </authorList>
    </citation>
    <scope>IDENTIFICATION</scope>
    <source>
        <strain evidence="7">S238N-H82</strain>
        <tissue evidence="7">Testes</tissue>
    </source>
</reference>
<dbReference type="Pfam" id="PF13516">
    <property type="entry name" value="LRR_6"/>
    <property type="match status" value="1"/>
</dbReference>
<sequence length="1313" mass="146745">MSTDLQNMSLYETAEPDVHAEGEEYKQGQVKPDTVPTVQVTEADIPAATDKADVGTGPGGIRTDTDSTDTDRLLNAVAVHLDSPWDEWELWERLALSLGLKTDYIRDLKAKPPTISRPRQLMVDWKKRNDGIVTLDQLEQALRAAGIHAVADAVSSEQLFMIETDVKGGKVTARLGIEKERHDNIVEESFEKVVDGVSHKWDDLARELGFRRTEIKGLRSSKPNAKYRCREMLDRWRDRKGSDATLQVLKQALINIGERQTTEMLPAQEVHLRKEFGASSPSPMLWTVETNVSESQQRDDGAGPSEVVWDTGPTVEVEECFGKVVNRVSHKWVDLAQRLGLSRNEIIGIRTSERDDDHRCWEMLDSWRNREGREATLQVLKQALIDIGERLTADEMLPERDGKNSEIGACSTPSCSYSNSASSIGRLEIIDYILKSYNSFLSIPELQKSLKKYYELKLSHFKPLIWNDNFTLTLSDIFTQLELVPTHGKHVSGPKEYLRSGERKEIKSLDGLFNPDVTGQSTAPRCILIDGEPGVGKTTFLSKEALDAVSQKTELGRRHDLVLLLRLREVREETIEEMVWDQCVPQRKDVTIDSIKTILEQNESRVLFLLDGYDELQPDARAAGQAIPKLLSGKLYPNSTIVITSRPSVGVEQHTRPDCHVQIMGFSSRQVEKYVRKYFITTGKHELAEKLLTVISERHLLTDLIHTPTSLMFVCILFEEDPEMISTGAISGLYDNYLTVLARKYCKREGVDMPTEGLSTEVAESLLQFGKLALEALLRNETLLDLTEVEKEKVNWELLLKLGVVCLEVSSSKLHPRKQLDFSHKTMQEFLAGRYVAHALLNQDIVDLLQLTSITKALELSNLLLFTCGCDSRAAQAVMEKLGKLSIKEFPEQVESSNVPMDQGTQKSSKPFEMFEYLCLNILRERQEPEMLHAISKIMPIVMLNSSINSRVATALKYYIRNLRSANLPDRLILKIHGGTDSRDTVQYLQQCFTTPLPGLKLDLKLSGLFALPDKTTRLVSVLKNVPGLRLLDLSDTKLTPSSLQPLVQGFRHMSLLEELDLSGNPELRDSGMDVLQVGLHIVPHLAVLRLRKVSMTAVGLSFLAPCMYHLAGLREVDVSGNRLLDKGMEVMADIIKRAIAMKVLILGRTYISGKGILSLVKVLPHLSKLQVLDVRFNSIEDSEMVTLVQTLCQPSSLDTKQDPPGDKILTASHSNNQLRQLYIGGNSGVTGAGLGRVAQLISALPALTTLDMSGHKDTPAHLSDTAAMGLAKALHTLPVLEMLDLRYISMEPAGFQAVVRAAEEHPVLRKLL</sequence>
<dbReference type="Gene3D" id="3.80.10.10">
    <property type="entry name" value="Ribonuclease Inhibitor"/>
    <property type="match status" value="1"/>
</dbReference>
<accession>A0A9J7HVR4</accession>
<dbReference type="KEGG" id="bfo:118408381"/>
<organism evidence="6 7">
    <name type="scientific">Branchiostoma floridae</name>
    <name type="common">Florida lancelet</name>
    <name type="synonym">Amphioxus</name>
    <dbReference type="NCBI Taxonomy" id="7739"/>
    <lineage>
        <taxon>Eukaryota</taxon>
        <taxon>Metazoa</taxon>
        <taxon>Chordata</taxon>
        <taxon>Cephalochordata</taxon>
        <taxon>Leptocardii</taxon>
        <taxon>Amphioxiformes</taxon>
        <taxon>Branchiostomatidae</taxon>
        <taxon>Branchiostoma</taxon>
    </lineage>
</organism>
<dbReference type="GO" id="GO:0007165">
    <property type="term" value="P:signal transduction"/>
    <property type="evidence" value="ECO:0007669"/>
    <property type="project" value="InterPro"/>
</dbReference>
<dbReference type="Pfam" id="PF00531">
    <property type="entry name" value="Death"/>
    <property type="match status" value="2"/>
</dbReference>
<dbReference type="InterPro" id="IPR032675">
    <property type="entry name" value="LRR_dom_sf"/>
</dbReference>
<dbReference type="SMART" id="SM00005">
    <property type="entry name" value="DEATH"/>
    <property type="match status" value="3"/>
</dbReference>
<feature type="compositionally biased region" description="Basic and acidic residues" evidence="3">
    <location>
        <begin position="16"/>
        <end position="26"/>
    </location>
</feature>
<dbReference type="InterPro" id="IPR007111">
    <property type="entry name" value="NACHT_NTPase"/>
</dbReference>
<evidence type="ECO:0000313" key="7">
    <source>
        <dbReference type="RefSeq" id="XP_035665039.1"/>
    </source>
</evidence>
<feature type="region of interest" description="Disordered" evidence="3">
    <location>
        <begin position="1"/>
        <end position="33"/>
    </location>
</feature>
<feature type="domain" description="Death" evidence="4">
    <location>
        <begin position="186"/>
        <end position="269"/>
    </location>
</feature>
<dbReference type="PROSITE" id="PS50837">
    <property type="entry name" value="NACHT"/>
    <property type="match status" value="1"/>
</dbReference>
<dbReference type="InterPro" id="IPR001611">
    <property type="entry name" value="Leu-rich_rpt"/>
</dbReference>
<dbReference type="Gene3D" id="3.40.50.300">
    <property type="entry name" value="P-loop containing nucleotide triphosphate hydrolases"/>
    <property type="match status" value="1"/>
</dbReference>
<protein>
    <submittedName>
        <fullName evidence="7">NLR family CARD domain-containing protein 4-like</fullName>
    </submittedName>
</protein>
<keyword evidence="6" id="KW-1185">Reference proteome</keyword>
<keyword evidence="1" id="KW-0547">Nucleotide-binding</keyword>